<evidence type="ECO:0000256" key="13">
    <source>
        <dbReference type="SAM" id="MobiDB-lite"/>
    </source>
</evidence>
<gene>
    <name evidence="16" type="ORF">AAP_03576</name>
</gene>
<comment type="caution">
    <text evidence="16">The sequence shown here is derived from an EMBL/GenBank/DDBJ whole genome shotgun (WGS) entry which is preliminary data.</text>
</comment>
<evidence type="ECO:0000256" key="2">
    <source>
        <dbReference type="ARBA" id="ARBA00004286"/>
    </source>
</evidence>
<dbReference type="PANTHER" id="PTHR19306">
    <property type="entry name" value="STRUCTURAL MAINTENANCE OF CHROMOSOMES 5,6 SMC5, SMC6"/>
    <property type="match status" value="1"/>
</dbReference>
<dbReference type="InterPro" id="IPR027417">
    <property type="entry name" value="P-loop_NTPase"/>
</dbReference>
<dbReference type="GO" id="GO:0030915">
    <property type="term" value="C:Smc5-Smc6 complex"/>
    <property type="evidence" value="ECO:0007669"/>
    <property type="project" value="TreeGrafter"/>
</dbReference>
<dbReference type="AlphaFoldDB" id="A0A167Y6X4"/>
<dbReference type="Pfam" id="PF06470">
    <property type="entry name" value="SMC_hinge"/>
    <property type="match status" value="1"/>
</dbReference>
<keyword evidence="7" id="KW-0067">ATP-binding</keyword>
<dbReference type="Proteomes" id="UP000242877">
    <property type="component" value="Unassembled WGS sequence"/>
</dbReference>
<evidence type="ECO:0000256" key="4">
    <source>
        <dbReference type="ARBA" id="ARBA00022454"/>
    </source>
</evidence>
<organism evidence="16 17">
    <name type="scientific">Ascosphaera apis ARSEF 7405</name>
    <dbReference type="NCBI Taxonomy" id="392613"/>
    <lineage>
        <taxon>Eukaryota</taxon>
        <taxon>Fungi</taxon>
        <taxon>Dikarya</taxon>
        <taxon>Ascomycota</taxon>
        <taxon>Pezizomycotina</taxon>
        <taxon>Eurotiomycetes</taxon>
        <taxon>Eurotiomycetidae</taxon>
        <taxon>Onygenales</taxon>
        <taxon>Ascosphaeraceae</taxon>
        <taxon>Ascosphaera</taxon>
    </lineage>
</organism>
<keyword evidence="11" id="KW-0539">Nucleus</keyword>
<feature type="coiled-coil region" evidence="12">
    <location>
        <begin position="272"/>
        <end position="521"/>
    </location>
</feature>
<sequence>MASMKRHNASIDGIEASGIGQTQRKRVRVSEPTDDSSTSSDDDQGRPPATEEGGSLSDDEDRRIEQYELAQSQAMQTRQLGENSPNENGILESVECINFMCHKHFSVELGPLINFIVGKNGSGKSAILTAITLCLGGKASVTNRGQSLKKFIKEGEDSSTIIVRIKNAGDGAYRQTEYGDVITVERHFARNGSSGFKLKNTRGRIISTKKADLDDIIDYYVLQIDNPMNVLSQDLARQFLSASTPSEKYKFFVKGVQLEQLDQDYRLMEESVNQNAIKLQAYEEELELVRNEHKEAVNLQKKMDQHMHLVEEIMETQNMMVWSIVDDQEKTVKEVEQDVQAISDRIAEFEQEKHRQEQLRERLKLKTDERDQDYKNAEKALQDHDENQNDLGRRLQEAINKFQNQQTENRSIREMIKSVEANIEKIRRSIVDEEKRLEEIDNGRSILLQQEIETKRQEANNLQQRLTDAQVKMRELRESADEARRIADGKRHPLLAQQNEVEQAEARLNQLKRNKDHQRSGFNPNMPTLLRAIENDIGSFSMRPVGPLGHHVRLKEPKWSSILEQTFGGALSSFVVTSKRDMNTLQRIMQRTQCTCPIFIASDTSPLDTSAHEPDTKYDTILRVLEIDNALVKRQLVISNGIEQVLLIEDLEEASKIMFDSGRPRNVKRCFSIDRHNPRRGYALTYNRSGGPGQSPIPAYQGQPRMKTDHESQIRVQQDIVDALRNDLRRLEEERRDAAMKAKKCQEAIQRQQRDMNNLRIQHQSTEDRITELQDEMANDELRAGRLTQLKENLQNNKEEHESYTRSLIDGVAAFEEYRGIAQDLKGEKQEKDREREELDRQLRDREARVSKLKQKIDSVGKSISALVQKLDELRVQKSAKEAKLDKRRRTLREVEVKAAEKSARVPVPEGETPVSLKDKILKLKADYAEAIQRMGLSPEEVTARTAAAEERLKTVDRQYRDFANTHQKLTHALSERFTRWKQFRSYITARAKIQFTYLLSERGFRGRTVVDHNNKLLDIKVEPDITTDGGGREAKTLSGGEKSFSQICLLLSLWEAMGSPIRCLDEFDVYMDSVNRRLSIELLMTAARRSVGKQFIFITPGSRADIKTDPDVKVNELAEPLRGQRRLPFGNQ</sequence>
<dbReference type="GO" id="GO:0035861">
    <property type="term" value="C:site of double-strand break"/>
    <property type="evidence" value="ECO:0007669"/>
    <property type="project" value="TreeGrafter"/>
</dbReference>
<dbReference type="InterPro" id="IPR010935">
    <property type="entry name" value="SMC_hinge"/>
</dbReference>
<proteinExistence type="inferred from homology"/>
<keyword evidence="5" id="KW-0547">Nucleotide-binding</keyword>
<dbReference type="SUPFAM" id="SSF52540">
    <property type="entry name" value="P-loop containing nucleoside triphosphate hydrolases"/>
    <property type="match status" value="1"/>
</dbReference>
<feature type="domain" description="SMC hinge" evidence="15">
    <location>
        <begin position="545"/>
        <end position="657"/>
    </location>
</feature>
<feature type="coiled-coil region" evidence="12">
    <location>
        <begin position="714"/>
        <end position="891"/>
    </location>
</feature>
<dbReference type="GO" id="GO:0003697">
    <property type="term" value="F:single-stranded DNA binding"/>
    <property type="evidence" value="ECO:0007669"/>
    <property type="project" value="TreeGrafter"/>
</dbReference>
<keyword evidence="10" id="KW-0234">DNA repair</keyword>
<accession>A0A167Y6X4</accession>
<keyword evidence="6" id="KW-0227">DNA damage</keyword>
<keyword evidence="9" id="KW-0233">DNA recombination</keyword>
<dbReference type="GO" id="GO:0000724">
    <property type="term" value="P:double-strand break repair via homologous recombination"/>
    <property type="evidence" value="ECO:0007669"/>
    <property type="project" value="TreeGrafter"/>
</dbReference>
<dbReference type="VEuPathDB" id="FungiDB:AAP_03576"/>
<dbReference type="InterPro" id="IPR003395">
    <property type="entry name" value="RecF/RecN/SMC_N"/>
</dbReference>
<comment type="subcellular location">
    <subcellularLocation>
        <location evidence="2">Chromosome</location>
    </subcellularLocation>
    <subcellularLocation>
        <location evidence="1">Nucleus</location>
    </subcellularLocation>
</comment>
<evidence type="ECO:0000256" key="6">
    <source>
        <dbReference type="ARBA" id="ARBA00022763"/>
    </source>
</evidence>
<keyword evidence="8 12" id="KW-0175">Coiled coil</keyword>
<dbReference type="GO" id="GO:0051276">
    <property type="term" value="P:chromosome organization"/>
    <property type="evidence" value="ECO:0007669"/>
    <property type="project" value="InterPro"/>
</dbReference>
<keyword evidence="17" id="KW-1185">Reference proteome</keyword>
<reference evidence="16 17" key="1">
    <citation type="journal article" date="2016" name="Genome Biol. Evol.">
        <title>Divergent and convergent evolution of fungal pathogenicity.</title>
        <authorList>
            <person name="Shang Y."/>
            <person name="Xiao G."/>
            <person name="Zheng P."/>
            <person name="Cen K."/>
            <person name="Zhan S."/>
            <person name="Wang C."/>
        </authorList>
    </citation>
    <scope>NUCLEOTIDE SEQUENCE [LARGE SCALE GENOMIC DNA]</scope>
    <source>
        <strain evidence="16 17">ARSEF 7405</strain>
    </source>
</reference>
<name>A0A167Y6X4_9EURO</name>
<dbReference type="GO" id="GO:0003684">
    <property type="term" value="F:damaged DNA binding"/>
    <property type="evidence" value="ECO:0007669"/>
    <property type="project" value="TreeGrafter"/>
</dbReference>
<evidence type="ECO:0000256" key="10">
    <source>
        <dbReference type="ARBA" id="ARBA00023204"/>
    </source>
</evidence>
<evidence type="ECO:0000256" key="11">
    <source>
        <dbReference type="ARBA" id="ARBA00023242"/>
    </source>
</evidence>
<dbReference type="Pfam" id="PF02463">
    <property type="entry name" value="SMC_N"/>
    <property type="match status" value="1"/>
</dbReference>
<evidence type="ECO:0000313" key="16">
    <source>
        <dbReference type="EMBL" id="KZZ90935.1"/>
    </source>
</evidence>
<protein>
    <submittedName>
        <fullName evidence="16">DNA repair protein Rad18</fullName>
    </submittedName>
</protein>
<feature type="domain" description="RecF/RecN/SMC N-terminal" evidence="14">
    <location>
        <begin position="91"/>
        <end position="1100"/>
    </location>
</feature>
<evidence type="ECO:0000259" key="15">
    <source>
        <dbReference type="Pfam" id="PF06470"/>
    </source>
</evidence>
<dbReference type="OrthoDB" id="10265785at2759"/>
<evidence type="ECO:0000256" key="5">
    <source>
        <dbReference type="ARBA" id="ARBA00022741"/>
    </source>
</evidence>
<dbReference type="PANTHER" id="PTHR19306:SF6">
    <property type="entry name" value="STRUCTURAL MAINTENANCE OF CHROMOSOMES PROTEIN 6"/>
    <property type="match status" value="1"/>
</dbReference>
<comment type="similarity">
    <text evidence="3">Belongs to the SMC family. SMC6 subfamily.</text>
</comment>
<dbReference type="GO" id="GO:0005524">
    <property type="term" value="F:ATP binding"/>
    <property type="evidence" value="ECO:0007669"/>
    <property type="project" value="UniProtKB-KW"/>
</dbReference>
<evidence type="ECO:0000256" key="8">
    <source>
        <dbReference type="ARBA" id="ARBA00023054"/>
    </source>
</evidence>
<keyword evidence="4" id="KW-0158">Chromosome</keyword>
<feature type="region of interest" description="Disordered" evidence="13">
    <location>
        <begin position="1"/>
        <end position="60"/>
    </location>
</feature>
<evidence type="ECO:0000256" key="12">
    <source>
        <dbReference type="SAM" id="Coils"/>
    </source>
</evidence>
<dbReference type="Gene3D" id="3.40.50.300">
    <property type="entry name" value="P-loop containing nucleotide triphosphate hydrolases"/>
    <property type="match status" value="2"/>
</dbReference>
<evidence type="ECO:0000256" key="7">
    <source>
        <dbReference type="ARBA" id="ARBA00022840"/>
    </source>
</evidence>
<evidence type="ECO:0000256" key="9">
    <source>
        <dbReference type="ARBA" id="ARBA00023172"/>
    </source>
</evidence>
<evidence type="ECO:0000256" key="1">
    <source>
        <dbReference type="ARBA" id="ARBA00004123"/>
    </source>
</evidence>
<evidence type="ECO:0000259" key="14">
    <source>
        <dbReference type="Pfam" id="PF02463"/>
    </source>
</evidence>
<evidence type="ECO:0000313" key="17">
    <source>
        <dbReference type="Proteomes" id="UP000242877"/>
    </source>
</evidence>
<evidence type="ECO:0000256" key="3">
    <source>
        <dbReference type="ARBA" id="ARBA00006793"/>
    </source>
</evidence>
<dbReference type="EMBL" id="AZGZ01000015">
    <property type="protein sequence ID" value="KZZ90935.1"/>
    <property type="molecule type" value="Genomic_DNA"/>
</dbReference>
<dbReference type="GO" id="GO:0005634">
    <property type="term" value="C:nucleus"/>
    <property type="evidence" value="ECO:0007669"/>
    <property type="project" value="UniProtKB-SubCell"/>
</dbReference>